<protein>
    <submittedName>
        <fullName evidence="3">Uncharacterized protein</fullName>
    </submittedName>
</protein>
<evidence type="ECO:0000256" key="2">
    <source>
        <dbReference type="SAM" id="Phobius"/>
    </source>
</evidence>
<dbReference type="EMBL" id="CADCWM010000780">
    <property type="protein sequence ID" value="CAA9580240.1"/>
    <property type="molecule type" value="Genomic_DNA"/>
</dbReference>
<reference evidence="3" key="1">
    <citation type="submission" date="2020-02" db="EMBL/GenBank/DDBJ databases">
        <authorList>
            <person name="Meier V. D."/>
        </authorList>
    </citation>
    <scope>NUCLEOTIDE SEQUENCE</scope>
    <source>
        <strain evidence="3">AVDCRST_MAG88</strain>
    </source>
</reference>
<accession>A0A6J4VME3</accession>
<keyword evidence="2" id="KW-1133">Transmembrane helix</keyword>
<proteinExistence type="predicted"/>
<sequence>SKLSGLGERIRAMAEEKIGPDAGERIKATGDKLKAAGGDRLPPAAAERLRGAGGGGATGSPAGATNAAPPFEERPELYVGAAFAGGLALAGVIRLIAR</sequence>
<keyword evidence="2" id="KW-0812">Transmembrane</keyword>
<feature type="compositionally biased region" description="Low complexity" evidence="1">
    <location>
        <begin position="59"/>
        <end position="70"/>
    </location>
</feature>
<gene>
    <name evidence="3" type="ORF">AVDCRST_MAG88-3238</name>
</gene>
<evidence type="ECO:0000256" key="1">
    <source>
        <dbReference type="SAM" id="MobiDB-lite"/>
    </source>
</evidence>
<feature type="region of interest" description="Disordered" evidence="1">
    <location>
        <begin position="31"/>
        <end position="70"/>
    </location>
</feature>
<feature type="transmembrane region" description="Helical" evidence="2">
    <location>
        <begin position="77"/>
        <end position="97"/>
    </location>
</feature>
<evidence type="ECO:0000313" key="3">
    <source>
        <dbReference type="EMBL" id="CAA9580240.1"/>
    </source>
</evidence>
<feature type="non-terminal residue" evidence="3">
    <location>
        <position position="1"/>
    </location>
</feature>
<dbReference type="AlphaFoldDB" id="A0A6J4VME3"/>
<keyword evidence="2" id="KW-0472">Membrane</keyword>
<name>A0A6J4VME3_9BACT</name>
<organism evidence="3">
    <name type="scientific">uncultured Thermomicrobiales bacterium</name>
    <dbReference type="NCBI Taxonomy" id="1645740"/>
    <lineage>
        <taxon>Bacteria</taxon>
        <taxon>Pseudomonadati</taxon>
        <taxon>Thermomicrobiota</taxon>
        <taxon>Thermomicrobia</taxon>
        <taxon>Thermomicrobiales</taxon>
        <taxon>environmental samples</taxon>
    </lineage>
</organism>